<evidence type="ECO:0000313" key="3">
    <source>
        <dbReference type="Proteomes" id="UP000575083"/>
    </source>
</evidence>
<dbReference type="Proteomes" id="UP000575083">
    <property type="component" value="Unassembled WGS sequence"/>
</dbReference>
<keyword evidence="1" id="KW-0812">Transmembrane</keyword>
<feature type="transmembrane region" description="Helical" evidence="1">
    <location>
        <begin position="6"/>
        <end position="27"/>
    </location>
</feature>
<keyword evidence="1" id="KW-0472">Membrane</keyword>
<dbReference type="AlphaFoldDB" id="A0A7X0UBD0"/>
<dbReference type="EMBL" id="JACHLK010000008">
    <property type="protein sequence ID" value="MBB6561435.1"/>
    <property type="molecule type" value="Genomic_DNA"/>
</dbReference>
<name>A0A7X0UBD0_9BURK</name>
<keyword evidence="3" id="KW-1185">Reference proteome</keyword>
<gene>
    <name evidence="2" type="ORF">HNP48_004128</name>
</gene>
<organism evidence="2 3">
    <name type="scientific">Acidovorax soli</name>
    <dbReference type="NCBI Taxonomy" id="592050"/>
    <lineage>
        <taxon>Bacteria</taxon>
        <taxon>Pseudomonadati</taxon>
        <taxon>Pseudomonadota</taxon>
        <taxon>Betaproteobacteria</taxon>
        <taxon>Burkholderiales</taxon>
        <taxon>Comamonadaceae</taxon>
        <taxon>Acidovorax</taxon>
    </lineage>
</organism>
<accession>A0A7X0UBD0</accession>
<reference evidence="2 3" key="1">
    <citation type="submission" date="2020-08" db="EMBL/GenBank/DDBJ databases">
        <title>Functional genomics of gut bacteria from endangered species of beetles.</title>
        <authorList>
            <person name="Carlos-Shanley C."/>
        </authorList>
    </citation>
    <scope>NUCLEOTIDE SEQUENCE [LARGE SCALE GENOMIC DNA]</scope>
    <source>
        <strain evidence="2 3">S00198</strain>
    </source>
</reference>
<dbReference type="RefSeq" id="WP_184860665.1">
    <property type="nucleotide sequence ID" value="NZ_JACHLK010000008.1"/>
</dbReference>
<proteinExistence type="predicted"/>
<feature type="transmembrane region" description="Helical" evidence="1">
    <location>
        <begin position="34"/>
        <end position="52"/>
    </location>
</feature>
<keyword evidence="1" id="KW-1133">Transmembrane helix</keyword>
<sequence length="54" mass="5718">MELGLIESVMLTMLVALAGTALLAWRLGNDRRDVGLLTALATLWGAATAAAFTW</sequence>
<evidence type="ECO:0000256" key="1">
    <source>
        <dbReference type="SAM" id="Phobius"/>
    </source>
</evidence>
<protein>
    <submittedName>
        <fullName evidence="2">Uncharacterized protein</fullName>
    </submittedName>
</protein>
<comment type="caution">
    <text evidence="2">The sequence shown here is derived from an EMBL/GenBank/DDBJ whole genome shotgun (WGS) entry which is preliminary data.</text>
</comment>
<evidence type="ECO:0000313" key="2">
    <source>
        <dbReference type="EMBL" id="MBB6561435.1"/>
    </source>
</evidence>